<dbReference type="NCBIfam" id="TIGR00253">
    <property type="entry name" value="RNA_bind_YhbY"/>
    <property type="match status" value="1"/>
</dbReference>
<feature type="domain" description="CRM" evidence="4">
    <location>
        <begin position="19"/>
        <end position="115"/>
    </location>
</feature>
<organism evidence="5 6">
    <name type="scientific">Faucicola atlantae</name>
    <dbReference type="NCBI Taxonomy" id="34059"/>
    <lineage>
        <taxon>Bacteria</taxon>
        <taxon>Pseudomonadati</taxon>
        <taxon>Pseudomonadota</taxon>
        <taxon>Gammaproteobacteria</taxon>
        <taxon>Moraxellales</taxon>
        <taxon>Moraxellaceae</taxon>
        <taxon>Faucicola</taxon>
    </lineage>
</organism>
<dbReference type="PANTHER" id="PTHR40065:SF3">
    <property type="entry name" value="RNA-BINDING PROTEIN YHBY"/>
    <property type="match status" value="1"/>
</dbReference>
<name>A0A378Q5F7_9GAMM</name>
<feature type="compositionally biased region" description="Polar residues" evidence="3">
    <location>
        <begin position="1"/>
        <end position="11"/>
    </location>
</feature>
<evidence type="ECO:0000313" key="5">
    <source>
        <dbReference type="EMBL" id="STY96031.1"/>
    </source>
</evidence>
<dbReference type="RefSeq" id="WP_245945346.1">
    <property type="nucleotide sequence ID" value="NZ_MXAO01000002.1"/>
</dbReference>
<dbReference type="Pfam" id="PF01985">
    <property type="entry name" value="CRS1_YhbY"/>
    <property type="match status" value="1"/>
</dbReference>
<gene>
    <name evidence="5" type="ORF">NCTC11091_01841</name>
</gene>
<evidence type="ECO:0000256" key="1">
    <source>
        <dbReference type="ARBA" id="ARBA00022884"/>
    </source>
</evidence>
<evidence type="ECO:0000256" key="2">
    <source>
        <dbReference type="PROSITE-ProRule" id="PRU00626"/>
    </source>
</evidence>
<dbReference type="PROSITE" id="PS51295">
    <property type="entry name" value="CRM"/>
    <property type="match status" value="1"/>
</dbReference>
<dbReference type="Proteomes" id="UP000255193">
    <property type="component" value="Unassembled WGS sequence"/>
</dbReference>
<dbReference type="InterPro" id="IPR001890">
    <property type="entry name" value="RNA-binding_CRM"/>
</dbReference>
<dbReference type="EMBL" id="UGQA01000001">
    <property type="protein sequence ID" value="STY96031.1"/>
    <property type="molecule type" value="Genomic_DNA"/>
</dbReference>
<dbReference type="PANTHER" id="PTHR40065">
    <property type="entry name" value="RNA-BINDING PROTEIN YHBY"/>
    <property type="match status" value="1"/>
</dbReference>
<dbReference type="InterPro" id="IPR017924">
    <property type="entry name" value="RNA-binding_YhbY"/>
</dbReference>
<accession>A0A378Q5F7</accession>
<dbReference type="InterPro" id="IPR035920">
    <property type="entry name" value="YhbY-like_sf"/>
</dbReference>
<feature type="region of interest" description="Disordered" evidence="3">
    <location>
        <begin position="1"/>
        <end position="22"/>
    </location>
</feature>
<dbReference type="Gene3D" id="3.30.110.60">
    <property type="entry name" value="YhbY-like"/>
    <property type="match status" value="1"/>
</dbReference>
<dbReference type="GO" id="GO:0003723">
    <property type="term" value="F:RNA binding"/>
    <property type="evidence" value="ECO:0007669"/>
    <property type="project" value="UniProtKB-UniRule"/>
</dbReference>
<reference evidence="5 6" key="1">
    <citation type="submission" date="2018-06" db="EMBL/GenBank/DDBJ databases">
        <authorList>
            <consortium name="Pathogen Informatics"/>
            <person name="Doyle S."/>
        </authorList>
    </citation>
    <scope>NUCLEOTIDE SEQUENCE [LARGE SCALE GENOMIC DNA]</scope>
    <source>
        <strain evidence="5 6">NCTC11091</strain>
    </source>
</reference>
<keyword evidence="1 2" id="KW-0694">RNA-binding</keyword>
<sequence>MAANMTNQTVSKPRVKLTDPLTNEQRKSLKGIAHQLSPIVTIGAQGVSDRVLEEIGRALDDHELIKIKIPAGSKEQRDAVAQAVVEATQATLISSIGRVCVLLRQNPEANPKLSNLVRFD</sequence>
<evidence type="ECO:0000259" key="4">
    <source>
        <dbReference type="PROSITE" id="PS51295"/>
    </source>
</evidence>
<dbReference type="AlphaFoldDB" id="A0A378Q5F7"/>
<dbReference type="SUPFAM" id="SSF75471">
    <property type="entry name" value="YhbY-like"/>
    <property type="match status" value="1"/>
</dbReference>
<dbReference type="InterPro" id="IPR051925">
    <property type="entry name" value="RNA-binding_domain"/>
</dbReference>
<evidence type="ECO:0000313" key="6">
    <source>
        <dbReference type="Proteomes" id="UP000255193"/>
    </source>
</evidence>
<dbReference type="SMART" id="SM01103">
    <property type="entry name" value="CRS1_YhbY"/>
    <property type="match status" value="1"/>
</dbReference>
<evidence type="ECO:0000256" key="3">
    <source>
        <dbReference type="SAM" id="MobiDB-lite"/>
    </source>
</evidence>
<proteinExistence type="predicted"/>
<protein>
    <submittedName>
        <fullName evidence="5">RNA-binding protein HI_1333</fullName>
    </submittedName>
</protein>